<proteinExistence type="predicted"/>
<reference evidence="1" key="1">
    <citation type="submission" date="2014-11" db="EMBL/GenBank/DDBJ databases">
        <authorList>
            <person name="Amaro Gonzalez C."/>
        </authorList>
    </citation>
    <scope>NUCLEOTIDE SEQUENCE</scope>
</reference>
<dbReference type="AlphaFoldDB" id="A0A0E9TBB4"/>
<name>A0A0E9TBB4_ANGAN</name>
<evidence type="ECO:0000313" key="1">
    <source>
        <dbReference type="EMBL" id="JAH50881.1"/>
    </source>
</evidence>
<protein>
    <submittedName>
        <fullName evidence="1">Uncharacterized protein</fullName>
    </submittedName>
</protein>
<sequence>MSLTQAYRERSFPKFLWNLGY</sequence>
<organism evidence="1">
    <name type="scientific">Anguilla anguilla</name>
    <name type="common">European freshwater eel</name>
    <name type="synonym">Muraena anguilla</name>
    <dbReference type="NCBI Taxonomy" id="7936"/>
    <lineage>
        <taxon>Eukaryota</taxon>
        <taxon>Metazoa</taxon>
        <taxon>Chordata</taxon>
        <taxon>Craniata</taxon>
        <taxon>Vertebrata</taxon>
        <taxon>Euteleostomi</taxon>
        <taxon>Actinopterygii</taxon>
        <taxon>Neopterygii</taxon>
        <taxon>Teleostei</taxon>
        <taxon>Anguilliformes</taxon>
        <taxon>Anguillidae</taxon>
        <taxon>Anguilla</taxon>
    </lineage>
</organism>
<accession>A0A0E9TBB4</accession>
<reference evidence="1" key="2">
    <citation type="journal article" date="2015" name="Fish Shellfish Immunol.">
        <title>Early steps in the European eel (Anguilla anguilla)-Vibrio vulnificus interaction in the gills: Role of the RtxA13 toxin.</title>
        <authorList>
            <person name="Callol A."/>
            <person name="Pajuelo D."/>
            <person name="Ebbesson L."/>
            <person name="Teles M."/>
            <person name="MacKenzie S."/>
            <person name="Amaro C."/>
        </authorList>
    </citation>
    <scope>NUCLEOTIDE SEQUENCE</scope>
</reference>
<dbReference type="EMBL" id="GBXM01057696">
    <property type="protein sequence ID" value="JAH50881.1"/>
    <property type="molecule type" value="Transcribed_RNA"/>
</dbReference>